<evidence type="ECO:0000313" key="2">
    <source>
        <dbReference type="Proteomes" id="UP000315295"/>
    </source>
</evidence>
<dbReference type="Proteomes" id="UP000315295">
    <property type="component" value="Unassembled WGS sequence"/>
</dbReference>
<gene>
    <name evidence="1" type="ORF">C1H46_040399</name>
</gene>
<protein>
    <submittedName>
        <fullName evidence="1">Uncharacterized protein</fullName>
    </submittedName>
</protein>
<comment type="caution">
    <text evidence="1">The sequence shown here is derived from an EMBL/GenBank/DDBJ whole genome shotgun (WGS) entry which is preliminary data.</text>
</comment>
<proteinExistence type="predicted"/>
<name>A0A540KIS3_MALBA</name>
<sequence>MRKNTVKSLVLLFAKFDIVNKNGRVVRPWICLSLIPMDLISQNLGLYNVFRGWRSFGAGGGVYQSFSCPRDPTGVPSVWEMMANPRRREDDKDEASEDGGIQVLGAGLILVGHGDFNGDAMRQ</sequence>
<reference evidence="1 2" key="1">
    <citation type="journal article" date="2019" name="G3 (Bethesda)">
        <title>Sequencing of a Wild Apple (Malus baccata) Genome Unravels the Differences Between Cultivated and Wild Apple Species Regarding Disease Resistance and Cold Tolerance.</title>
        <authorList>
            <person name="Chen X."/>
        </authorList>
    </citation>
    <scope>NUCLEOTIDE SEQUENCE [LARGE SCALE GENOMIC DNA]</scope>
    <source>
        <strain evidence="2">cv. Shandingzi</strain>
        <tissue evidence="1">Leaves</tissue>
    </source>
</reference>
<evidence type="ECO:0000313" key="1">
    <source>
        <dbReference type="EMBL" id="TQD74070.1"/>
    </source>
</evidence>
<organism evidence="1 2">
    <name type="scientific">Malus baccata</name>
    <name type="common">Siberian crab apple</name>
    <name type="synonym">Pyrus baccata</name>
    <dbReference type="NCBI Taxonomy" id="106549"/>
    <lineage>
        <taxon>Eukaryota</taxon>
        <taxon>Viridiplantae</taxon>
        <taxon>Streptophyta</taxon>
        <taxon>Embryophyta</taxon>
        <taxon>Tracheophyta</taxon>
        <taxon>Spermatophyta</taxon>
        <taxon>Magnoliopsida</taxon>
        <taxon>eudicotyledons</taxon>
        <taxon>Gunneridae</taxon>
        <taxon>Pentapetalae</taxon>
        <taxon>rosids</taxon>
        <taxon>fabids</taxon>
        <taxon>Rosales</taxon>
        <taxon>Rosaceae</taxon>
        <taxon>Amygdaloideae</taxon>
        <taxon>Maleae</taxon>
        <taxon>Malus</taxon>
    </lineage>
</organism>
<keyword evidence="2" id="KW-1185">Reference proteome</keyword>
<dbReference type="EMBL" id="VIEB01001222">
    <property type="protein sequence ID" value="TQD74070.1"/>
    <property type="molecule type" value="Genomic_DNA"/>
</dbReference>
<dbReference type="AlphaFoldDB" id="A0A540KIS3"/>
<accession>A0A540KIS3</accession>